<proteinExistence type="predicted"/>
<dbReference type="OrthoDB" id="63533at2759"/>
<dbReference type="NCBIfam" id="TIGR00231">
    <property type="entry name" value="small_GTP"/>
    <property type="match status" value="1"/>
</dbReference>
<dbReference type="Gene3D" id="3.40.50.300">
    <property type="entry name" value="P-loop containing nucleotide triphosphate hydrolases"/>
    <property type="match status" value="1"/>
</dbReference>
<evidence type="ECO:0000313" key="4">
    <source>
        <dbReference type="Proteomes" id="UP000051952"/>
    </source>
</evidence>
<dbReference type="VEuPathDB" id="TriTrypDB:BSAL_08120"/>
<dbReference type="PROSITE" id="PS51419">
    <property type="entry name" value="RAB"/>
    <property type="match status" value="1"/>
</dbReference>
<dbReference type="PROSITE" id="PS51421">
    <property type="entry name" value="RAS"/>
    <property type="match status" value="1"/>
</dbReference>
<dbReference type="SMART" id="SM00173">
    <property type="entry name" value="RAS"/>
    <property type="match status" value="1"/>
</dbReference>
<organism evidence="3 4">
    <name type="scientific">Bodo saltans</name>
    <name type="common">Flagellated protozoan</name>
    <dbReference type="NCBI Taxonomy" id="75058"/>
    <lineage>
        <taxon>Eukaryota</taxon>
        <taxon>Discoba</taxon>
        <taxon>Euglenozoa</taxon>
        <taxon>Kinetoplastea</taxon>
        <taxon>Metakinetoplastina</taxon>
        <taxon>Eubodonida</taxon>
        <taxon>Bodonidae</taxon>
        <taxon>Bodo</taxon>
    </lineage>
</organism>
<dbReference type="InterPro" id="IPR001806">
    <property type="entry name" value="Small_GTPase"/>
</dbReference>
<dbReference type="InterPro" id="IPR027417">
    <property type="entry name" value="P-loop_NTPase"/>
</dbReference>
<keyword evidence="1" id="KW-0547">Nucleotide-binding</keyword>
<evidence type="ECO:0000256" key="1">
    <source>
        <dbReference type="ARBA" id="ARBA00022741"/>
    </source>
</evidence>
<dbReference type="CDD" id="cd00154">
    <property type="entry name" value="Rab"/>
    <property type="match status" value="1"/>
</dbReference>
<keyword evidence="2" id="KW-0342">GTP-binding</keyword>
<dbReference type="PRINTS" id="PR00449">
    <property type="entry name" value="RASTRNSFRMNG"/>
</dbReference>
<dbReference type="SMART" id="SM00175">
    <property type="entry name" value="RAB"/>
    <property type="match status" value="1"/>
</dbReference>
<name>A0A0S4J6H6_BODSA</name>
<sequence length="216" mass="23944">MSEPNYLASAVVKAIMIGDAGVGKSSLAHRFCDKEWNPHFVSTVGSDFKEVRIHREDGRIALQLWDTAGQEKYRTLIPAYYRGADAAIIVFDVTSVSSFEGVTSWVNDLRKHNGYSDPTVVLVACKVDLERAVPYAAGLELATSLQCKYFETSSQDGSAVDDVFHYVVDACLAKRAATGLSQRELSKKSVNLRDDNFYYQRSTGLCMCGDFRQGMK</sequence>
<protein>
    <submittedName>
        <fullName evidence="3">Ras-related GTP-binding protein, putative</fullName>
    </submittedName>
</protein>
<evidence type="ECO:0000256" key="2">
    <source>
        <dbReference type="ARBA" id="ARBA00023134"/>
    </source>
</evidence>
<dbReference type="GO" id="GO:0003924">
    <property type="term" value="F:GTPase activity"/>
    <property type="evidence" value="ECO:0007669"/>
    <property type="project" value="InterPro"/>
</dbReference>
<dbReference type="AlphaFoldDB" id="A0A0S4J6H6"/>
<dbReference type="PROSITE" id="PS51420">
    <property type="entry name" value="RHO"/>
    <property type="match status" value="1"/>
</dbReference>
<dbReference type="EMBL" id="CYKH01001430">
    <property type="protein sequence ID" value="CUG87058.1"/>
    <property type="molecule type" value="Genomic_DNA"/>
</dbReference>
<dbReference type="Proteomes" id="UP000051952">
    <property type="component" value="Unassembled WGS sequence"/>
</dbReference>
<dbReference type="InterPro" id="IPR050227">
    <property type="entry name" value="Rab"/>
</dbReference>
<evidence type="ECO:0000313" key="3">
    <source>
        <dbReference type="EMBL" id="CUG87058.1"/>
    </source>
</evidence>
<dbReference type="FunFam" id="3.40.50.300:FF:000808">
    <property type="entry name" value="Small GTP-binding protein, putative"/>
    <property type="match status" value="1"/>
</dbReference>
<dbReference type="SMART" id="SM00176">
    <property type="entry name" value="RAN"/>
    <property type="match status" value="1"/>
</dbReference>
<dbReference type="SMART" id="SM00174">
    <property type="entry name" value="RHO"/>
    <property type="match status" value="1"/>
</dbReference>
<dbReference type="OMA" id="FDMEDER"/>
<keyword evidence="4" id="KW-1185">Reference proteome</keyword>
<reference evidence="4" key="1">
    <citation type="submission" date="2015-09" db="EMBL/GenBank/DDBJ databases">
        <authorList>
            <consortium name="Pathogen Informatics"/>
        </authorList>
    </citation>
    <scope>NUCLEOTIDE SEQUENCE [LARGE SCALE GENOMIC DNA]</scope>
    <source>
        <strain evidence="4">Lake Konstanz</strain>
    </source>
</reference>
<gene>
    <name evidence="3" type="ORF">BSAL_08120</name>
</gene>
<accession>A0A0S4J6H6</accession>
<dbReference type="Pfam" id="PF00071">
    <property type="entry name" value="Ras"/>
    <property type="match status" value="1"/>
</dbReference>
<dbReference type="PANTHER" id="PTHR47977">
    <property type="entry name" value="RAS-RELATED PROTEIN RAB"/>
    <property type="match status" value="1"/>
</dbReference>
<dbReference type="InterPro" id="IPR005225">
    <property type="entry name" value="Small_GTP-bd"/>
</dbReference>
<dbReference type="SUPFAM" id="SSF52540">
    <property type="entry name" value="P-loop containing nucleoside triphosphate hydrolases"/>
    <property type="match status" value="1"/>
</dbReference>
<dbReference type="GO" id="GO:0005525">
    <property type="term" value="F:GTP binding"/>
    <property type="evidence" value="ECO:0007669"/>
    <property type="project" value="UniProtKB-KW"/>
</dbReference>